<feature type="transmembrane region" description="Helical" evidence="2">
    <location>
        <begin position="159"/>
        <end position="180"/>
    </location>
</feature>
<feature type="region of interest" description="Disordered" evidence="1">
    <location>
        <begin position="260"/>
        <end position="282"/>
    </location>
</feature>
<evidence type="ECO:0000256" key="2">
    <source>
        <dbReference type="SAM" id="Phobius"/>
    </source>
</evidence>
<keyword evidence="4" id="KW-1185">Reference proteome</keyword>
<dbReference type="Proteomes" id="UP000529946">
    <property type="component" value="Unassembled WGS sequence"/>
</dbReference>
<name>A0A7W6JG26_9CAUL</name>
<dbReference type="RefSeq" id="WP_183204538.1">
    <property type="nucleotide sequence ID" value="NZ_BAAAER010000009.1"/>
</dbReference>
<evidence type="ECO:0000256" key="1">
    <source>
        <dbReference type="SAM" id="MobiDB-lite"/>
    </source>
</evidence>
<feature type="transmembrane region" description="Helical" evidence="2">
    <location>
        <begin position="49"/>
        <end position="73"/>
    </location>
</feature>
<dbReference type="AlphaFoldDB" id="A0A7W6JG26"/>
<keyword evidence="2" id="KW-1133">Transmembrane helix</keyword>
<keyword evidence="2" id="KW-0472">Membrane</keyword>
<feature type="transmembrane region" description="Helical" evidence="2">
    <location>
        <begin position="128"/>
        <end position="147"/>
    </location>
</feature>
<evidence type="ECO:0008006" key="5">
    <source>
        <dbReference type="Google" id="ProtNLM"/>
    </source>
</evidence>
<protein>
    <recommendedName>
        <fullName evidence="5">DUF2214 domain-containing protein</fullName>
    </recommendedName>
</protein>
<evidence type="ECO:0000313" key="3">
    <source>
        <dbReference type="EMBL" id="MBB4083446.1"/>
    </source>
</evidence>
<feature type="transmembrane region" description="Helical" evidence="2">
    <location>
        <begin position="6"/>
        <end position="29"/>
    </location>
</feature>
<feature type="transmembrane region" description="Helical" evidence="2">
    <location>
        <begin position="85"/>
        <end position="107"/>
    </location>
</feature>
<sequence length="282" mass="30701">MDPKTYLVLLHLIGLVVGLGSVTTLDIYLLKFLRGDTVTKSDAHLVDLVAKLAGLGLLFLWISGIGFLVMAWFNNPQLLTSPKVQAKLLVVGILTINGAFLHFKVLPQVERAVGRPLFCRSGARSDRIWMRVCGAVSAASWWTPFFLGTVRELNFAAPIHVFLAAYAVLLAVCLIGFTVVEHYLSTRWARSHPGVAPDVAPAVHAAPAALLYAKAADDRPAIGPSPVVAAEEKSFARSHEDQVDLHDDLDRRIRERQMRAARRRLGASDAEAGDDAGDAARH</sequence>
<keyword evidence="2" id="KW-0812">Transmembrane</keyword>
<feature type="compositionally biased region" description="Acidic residues" evidence="1">
    <location>
        <begin position="271"/>
        <end position="282"/>
    </location>
</feature>
<comment type="caution">
    <text evidence="3">The sequence shown here is derived from an EMBL/GenBank/DDBJ whole genome shotgun (WGS) entry which is preliminary data.</text>
</comment>
<proteinExistence type="predicted"/>
<organism evidence="3 4">
    <name type="scientific">Brevundimonas lenta</name>
    <dbReference type="NCBI Taxonomy" id="424796"/>
    <lineage>
        <taxon>Bacteria</taxon>
        <taxon>Pseudomonadati</taxon>
        <taxon>Pseudomonadota</taxon>
        <taxon>Alphaproteobacteria</taxon>
        <taxon>Caulobacterales</taxon>
        <taxon>Caulobacteraceae</taxon>
        <taxon>Brevundimonas</taxon>
    </lineage>
</organism>
<reference evidence="3 4" key="1">
    <citation type="submission" date="2020-08" db="EMBL/GenBank/DDBJ databases">
        <title>Genomic Encyclopedia of Type Strains, Phase IV (KMG-IV): sequencing the most valuable type-strain genomes for metagenomic binning, comparative biology and taxonomic classification.</title>
        <authorList>
            <person name="Goeker M."/>
        </authorList>
    </citation>
    <scope>NUCLEOTIDE SEQUENCE [LARGE SCALE GENOMIC DNA]</scope>
    <source>
        <strain evidence="3 4">DSM 23960</strain>
    </source>
</reference>
<gene>
    <name evidence="3" type="ORF">GGR12_002312</name>
</gene>
<accession>A0A7W6JG26</accession>
<evidence type="ECO:0000313" key="4">
    <source>
        <dbReference type="Proteomes" id="UP000529946"/>
    </source>
</evidence>
<dbReference type="EMBL" id="JACIDM010000002">
    <property type="protein sequence ID" value="MBB4083446.1"/>
    <property type="molecule type" value="Genomic_DNA"/>
</dbReference>